<reference evidence="4" key="1">
    <citation type="submission" date="2016-10" db="EMBL/GenBank/DDBJ databases">
        <authorList>
            <person name="Varghese N."/>
            <person name="Submissions S."/>
        </authorList>
    </citation>
    <scope>NUCLEOTIDE SEQUENCE [LARGE SCALE GENOMIC DNA]</scope>
    <source>
        <strain evidence="4">DSM 24536</strain>
    </source>
</reference>
<dbReference type="GO" id="GO:0004077">
    <property type="term" value="F:biotin--[biotin carboxyl-carrier protein] ligase activity"/>
    <property type="evidence" value="ECO:0007669"/>
    <property type="project" value="InterPro"/>
</dbReference>
<evidence type="ECO:0000313" key="3">
    <source>
        <dbReference type="EMBL" id="SDM25675.1"/>
    </source>
</evidence>
<dbReference type="PROSITE" id="PS51733">
    <property type="entry name" value="BPL_LPL_CATALYTIC"/>
    <property type="match status" value="1"/>
</dbReference>
<keyword evidence="1 3" id="KW-0436">Ligase</keyword>
<evidence type="ECO:0000256" key="1">
    <source>
        <dbReference type="ARBA" id="ARBA00022598"/>
    </source>
</evidence>
<dbReference type="Gene3D" id="3.30.930.10">
    <property type="entry name" value="Bira Bifunctional Protein, Domain 2"/>
    <property type="match status" value="1"/>
</dbReference>
<dbReference type="PANTHER" id="PTHR12835">
    <property type="entry name" value="BIOTIN PROTEIN LIGASE"/>
    <property type="match status" value="1"/>
</dbReference>
<dbReference type="NCBIfam" id="TIGR00121">
    <property type="entry name" value="birA_ligase"/>
    <property type="match status" value="1"/>
</dbReference>
<dbReference type="PANTHER" id="PTHR12835:SF5">
    <property type="entry name" value="BIOTIN--PROTEIN LIGASE"/>
    <property type="match status" value="1"/>
</dbReference>
<dbReference type="GO" id="GO:0005737">
    <property type="term" value="C:cytoplasm"/>
    <property type="evidence" value="ECO:0007669"/>
    <property type="project" value="TreeGrafter"/>
</dbReference>
<dbReference type="AlphaFoldDB" id="A0A1G9RT45"/>
<evidence type="ECO:0000313" key="4">
    <source>
        <dbReference type="Proteomes" id="UP000199226"/>
    </source>
</evidence>
<proteinExistence type="predicted"/>
<name>A0A1G9RT45_9SPHI</name>
<protein>
    <submittedName>
        <fullName evidence="3">BirA family transcriptional regulator, biotin operon repressor / biotin-[acetyl-CoA-carboxylase] ligase</fullName>
    </submittedName>
</protein>
<sequence>MQNNTFSGLFVGHNLITLNEVDSTNTFLKDAVSKSTPLLDGTVILAEKQFAGRGQAENSWQSEPGKNLTFSILLNPFFLPVDRQFELNKAISIALNDVLKKYFPHSAFIKWPNDLYISNKKVGGMLIENIVQGNKIRHAIIGIGLNVNQVDFPANLKNITSLKQELHQDYHLIGLLGEICSSVEARYLQLKAGSFIKINEEYQHQLYLRDEWAPFKFDGKIQSGKIIGITEIGQLILETEDETRIFNNKEIEFLN</sequence>
<dbReference type="CDD" id="cd16442">
    <property type="entry name" value="BPL"/>
    <property type="match status" value="1"/>
</dbReference>
<dbReference type="RefSeq" id="WP_090703300.1">
    <property type="nucleotide sequence ID" value="NZ_FNHH01000008.1"/>
</dbReference>
<dbReference type="InterPro" id="IPR045864">
    <property type="entry name" value="aa-tRNA-synth_II/BPL/LPL"/>
</dbReference>
<feature type="domain" description="BPL/LPL catalytic" evidence="2">
    <location>
        <begin position="12"/>
        <end position="191"/>
    </location>
</feature>
<accession>A0A1G9RT45</accession>
<dbReference type="Pfam" id="PF03099">
    <property type="entry name" value="BPL_LplA_LipB"/>
    <property type="match status" value="1"/>
</dbReference>
<dbReference type="STRING" id="990371.SAMN05421813_108118"/>
<dbReference type="EMBL" id="FNHH01000008">
    <property type="protein sequence ID" value="SDM25675.1"/>
    <property type="molecule type" value="Genomic_DNA"/>
</dbReference>
<dbReference type="Proteomes" id="UP000199226">
    <property type="component" value="Unassembled WGS sequence"/>
</dbReference>
<dbReference type="SUPFAM" id="SSF55681">
    <property type="entry name" value="Class II aaRS and biotin synthetases"/>
    <property type="match status" value="1"/>
</dbReference>
<dbReference type="InterPro" id="IPR004143">
    <property type="entry name" value="BPL_LPL_catalytic"/>
</dbReference>
<evidence type="ECO:0000259" key="2">
    <source>
        <dbReference type="PROSITE" id="PS51733"/>
    </source>
</evidence>
<gene>
    <name evidence="3" type="ORF">SAMN05421813_108118</name>
</gene>
<dbReference type="OrthoDB" id="9807064at2"/>
<keyword evidence="4" id="KW-1185">Reference proteome</keyword>
<organism evidence="3 4">
    <name type="scientific">Daejeonella rubra</name>
    <dbReference type="NCBI Taxonomy" id="990371"/>
    <lineage>
        <taxon>Bacteria</taxon>
        <taxon>Pseudomonadati</taxon>
        <taxon>Bacteroidota</taxon>
        <taxon>Sphingobacteriia</taxon>
        <taxon>Sphingobacteriales</taxon>
        <taxon>Sphingobacteriaceae</taxon>
        <taxon>Daejeonella</taxon>
    </lineage>
</organism>
<dbReference type="InterPro" id="IPR004408">
    <property type="entry name" value="Biotin_CoA_COase_ligase"/>
</dbReference>